<sequence length="220" mass="24403">MVLLEQANIARARNAGALAAKGSVLLFLDDDIVLHESYLVFLADMLSAIDENVISGEIVEGFGDVSKNVDLIPMTWVSTANIIMARDQFVKIGGFDENLYRFNEDAEFSHRALSSGLKIFKSPSLQVKHDHNPDGGVWRKGAVPEAAKALIYCDLYFARTIGASMYDRFWMVANRIRSEAYGNGRLRGGTRFSRLFFCLVAIPGALLYSYKTPNLIKTPA</sequence>
<protein>
    <recommendedName>
        <fullName evidence="1">Glycosyltransferase 2-like domain-containing protein</fullName>
    </recommendedName>
</protein>
<dbReference type="InterPro" id="IPR001173">
    <property type="entry name" value="Glyco_trans_2-like"/>
</dbReference>
<dbReference type="Gene3D" id="3.90.550.10">
    <property type="entry name" value="Spore Coat Polysaccharide Biosynthesis Protein SpsA, Chain A"/>
    <property type="match status" value="1"/>
</dbReference>
<feature type="domain" description="Glycosyltransferase 2-like" evidence="1">
    <location>
        <begin position="8"/>
        <end position="74"/>
    </location>
</feature>
<evidence type="ECO:0000313" key="2">
    <source>
        <dbReference type="EMBL" id="GLI91125.1"/>
    </source>
</evidence>
<dbReference type="Proteomes" id="UP001144323">
    <property type="component" value="Unassembled WGS sequence"/>
</dbReference>
<dbReference type="EMBL" id="BSEC01000001">
    <property type="protein sequence ID" value="GLI91125.1"/>
    <property type="molecule type" value="Genomic_DNA"/>
</dbReference>
<name>A0A9W6GQP1_9HYPH</name>
<evidence type="ECO:0000259" key="1">
    <source>
        <dbReference type="Pfam" id="PF00535"/>
    </source>
</evidence>
<proteinExistence type="predicted"/>
<gene>
    <name evidence="2" type="ORF">LMG27198_01170</name>
</gene>
<comment type="caution">
    <text evidence="2">The sequence shown here is derived from an EMBL/GenBank/DDBJ whole genome shotgun (WGS) entry which is preliminary data.</text>
</comment>
<reference evidence="2" key="1">
    <citation type="journal article" date="2023" name="Int. J. Syst. Evol. Microbiol.">
        <title>Methylocystis iwaonis sp. nov., a type II methane-oxidizing bacterium from surface soil of a rice paddy field in Japan, and emended description of the genus Methylocystis (ex Whittenbury et al. 1970) Bowman et al. 1993.</title>
        <authorList>
            <person name="Kaise H."/>
            <person name="Sawadogo J.B."/>
            <person name="Alam M.S."/>
            <person name="Ueno C."/>
            <person name="Dianou D."/>
            <person name="Shinjo R."/>
            <person name="Asakawa S."/>
        </authorList>
    </citation>
    <scope>NUCLEOTIDE SEQUENCE</scope>
    <source>
        <strain evidence="2">LMG27198</strain>
    </source>
</reference>
<dbReference type="PANTHER" id="PTHR43179">
    <property type="entry name" value="RHAMNOSYLTRANSFERASE WBBL"/>
    <property type="match status" value="1"/>
</dbReference>
<dbReference type="SUPFAM" id="SSF53448">
    <property type="entry name" value="Nucleotide-diphospho-sugar transferases"/>
    <property type="match status" value="1"/>
</dbReference>
<dbReference type="InterPro" id="IPR029044">
    <property type="entry name" value="Nucleotide-diphossugar_trans"/>
</dbReference>
<dbReference type="Pfam" id="PF00535">
    <property type="entry name" value="Glycos_transf_2"/>
    <property type="match status" value="1"/>
</dbReference>
<accession>A0A9W6GQP1</accession>
<dbReference type="PANTHER" id="PTHR43179:SF7">
    <property type="entry name" value="RHAMNOSYLTRANSFERASE WBBL"/>
    <property type="match status" value="1"/>
</dbReference>
<evidence type="ECO:0000313" key="3">
    <source>
        <dbReference type="Proteomes" id="UP001144323"/>
    </source>
</evidence>
<dbReference type="AlphaFoldDB" id="A0A9W6GQP1"/>
<keyword evidence="3" id="KW-1185">Reference proteome</keyword>
<organism evidence="2 3">
    <name type="scientific">Methylocystis echinoides</name>
    <dbReference type="NCBI Taxonomy" id="29468"/>
    <lineage>
        <taxon>Bacteria</taxon>
        <taxon>Pseudomonadati</taxon>
        <taxon>Pseudomonadota</taxon>
        <taxon>Alphaproteobacteria</taxon>
        <taxon>Hyphomicrobiales</taxon>
        <taxon>Methylocystaceae</taxon>
        <taxon>Methylocystis</taxon>
    </lineage>
</organism>